<comment type="caution">
    <text evidence="6">The sequence shown here is derived from an EMBL/GenBank/DDBJ whole genome shotgun (WGS) entry which is preliminary data.</text>
</comment>
<dbReference type="EMBL" id="QFOD01000002">
    <property type="protein sequence ID" value="PZP35659.1"/>
    <property type="molecule type" value="Genomic_DNA"/>
</dbReference>
<organism evidence="6 7">
    <name type="scientific">Roseateles depolymerans</name>
    <dbReference type="NCBI Taxonomy" id="76731"/>
    <lineage>
        <taxon>Bacteria</taxon>
        <taxon>Pseudomonadati</taxon>
        <taxon>Pseudomonadota</taxon>
        <taxon>Betaproteobacteria</taxon>
        <taxon>Burkholderiales</taxon>
        <taxon>Sphaerotilaceae</taxon>
        <taxon>Roseateles</taxon>
    </lineage>
</organism>
<accession>A0A2W5G140</accession>
<evidence type="ECO:0000256" key="1">
    <source>
        <dbReference type="ARBA" id="ARBA00004514"/>
    </source>
</evidence>
<evidence type="ECO:0000256" key="2">
    <source>
        <dbReference type="ARBA" id="ARBA00022490"/>
    </source>
</evidence>
<keyword evidence="3" id="KW-1005">Bacterial flagellum biogenesis</keyword>
<dbReference type="AlphaFoldDB" id="A0A2W5G140"/>
<name>A0A2W5G140_9BURK</name>
<keyword evidence="4" id="KW-0143">Chaperone</keyword>
<evidence type="ECO:0000313" key="6">
    <source>
        <dbReference type="EMBL" id="PZP35659.1"/>
    </source>
</evidence>
<protein>
    <recommendedName>
        <fullName evidence="5">Flagellar protein FliT</fullName>
    </recommendedName>
</protein>
<gene>
    <name evidence="6" type="ORF">DI603_02465</name>
</gene>
<reference evidence="6 7" key="1">
    <citation type="submission" date="2017-08" db="EMBL/GenBank/DDBJ databases">
        <title>Infants hospitalized years apart are colonized by the same room-sourced microbial strains.</title>
        <authorList>
            <person name="Brooks B."/>
            <person name="Olm M.R."/>
            <person name="Firek B.A."/>
            <person name="Baker R."/>
            <person name="Thomas B.C."/>
            <person name="Morowitz M.J."/>
            <person name="Banfield J.F."/>
        </authorList>
    </citation>
    <scope>NUCLEOTIDE SEQUENCE [LARGE SCALE GENOMIC DNA]</scope>
    <source>
        <strain evidence="6">S2_012_000_R2_81</strain>
    </source>
</reference>
<evidence type="ECO:0000256" key="4">
    <source>
        <dbReference type="ARBA" id="ARBA00023186"/>
    </source>
</evidence>
<proteinExistence type="predicted"/>
<dbReference type="InterPro" id="IPR008622">
    <property type="entry name" value="FliT"/>
</dbReference>
<keyword evidence="2" id="KW-0963">Cytoplasm</keyword>
<comment type="subcellular location">
    <subcellularLocation>
        <location evidence="1">Cytoplasm</location>
        <location evidence="1">Cytosol</location>
    </subcellularLocation>
</comment>
<dbReference type="Proteomes" id="UP000249633">
    <property type="component" value="Unassembled WGS sequence"/>
</dbReference>
<evidence type="ECO:0000256" key="5">
    <source>
        <dbReference type="ARBA" id="ARBA00093797"/>
    </source>
</evidence>
<evidence type="ECO:0000313" key="7">
    <source>
        <dbReference type="Proteomes" id="UP000249633"/>
    </source>
</evidence>
<evidence type="ECO:0000256" key="3">
    <source>
        <dbReference type="ARBA" id="ARBA00022795"/>
    </source>
</evidence>
<dbReference type="Pfam" id="PF05400">
    <property type="entry name" value="FliT"/>
    <property type="match status" value="1"/>
</dbReference>
<sequence>MLQSLQGLAQRLHQASQSHDWTALAAADAALARLLHGLQLRGLDASERAALQQLRTLHGQVRADCARELDTLKTTLDQMQQRRAGWHAYAESQDWTPETL</sequence>